<dbReference type="Gene3D" id="1.10.150.690">
    <property type="entry name" value="DUF2063"/>
    <property type="match status" value="1"/>
</dbReference>
<dbReference type="InterPro" id="IPR018640">
    <property type="entry name" value="DUF2063"/>
</dbReference>
<accession>A0A364LKN3</accession>
<name>A0A364LKN3_9GAMM</name>
<proteinExistence type="predicted"/>
<dbReference type="AlphaFoldDB" id="A0A364LKN3"/>
<comment type="caution">
    <text evidence="2">The sequence shown here is derived from an EMBL/GenBank/DDBJ whole genome shotgun (WGS) entry which is preliminary data.</text>
</comment>
<evidence type="ECO:0000313" key="3">
    <source>
        <dbReference type="Proteomes" id="UP000249458"/>
    </source>
</evidence>
<organism evidence="2 3">
    <name type="scientific">Legionella quinlivanii</name>
    <dbReference type="NCBI Taxonomy" id="45073"/>
    <lineage>
        <taxon>Bacteria</taxon>
        <taxon>Pseudomonadati</taxon>
        <taxon>Pseudomonadota</taxon>
        <taxon>Gammaproteobacteria</taxon>
        <taxon>Legionellales</taxon>
        <taxon>Legionellaceae</taxon>
        <taxon>Legionella</taxon>
    </lineage>
</organism>
<protein>
    <submittedName>
        <fullName evidence="2">DUF2063 domain-containing protein</fullName>
    </submittedName>
</protein>
<reference evidence="2 3" key="1">
    <citation type="submission" date="2017-02" db="EMBL/GenBank/DDBJ databases">
        <title>Legionella quilivanii strain from human: case report and whole genome sequencing analysis.</title>
        <authorList>
            <person name="Lalancette C."/>
            <person name="Leduc J.-M."/>
            <person name="Levesque S."/>
            <person name="Fournier E."/>
            <person name="Saoud J."/>
            <person name="Faucher S.P."/>
            <person name="Bernard K."/>
            <person name="Martineau C."/>
            <person name="Longtin J."/>
        </authorList>
    </citation>
    <scope>NUCLEOTIDE SEQUENCE [LARGE SCALE GENOMIC DNA]</scope>
    <source>
        <strain evidence="2 3">ID143958</strain>
    </source>
</reference>
<evidence type="ECO:0000259" key="1">
    <source>
        <dbReference type="Pfam" id="PF09836"/>
    </source>
</evidence>
<sequence>MKFEELSELLQNSMLTLEPVVKPHLCQPPRGSIEDRISIYANGFYNRLEEALMDDYPALVTVMGESNFHNMSRKYINAYPSSHYSLDLFGQQLRQFLLETVPFSRKPYLSEIAAFEWARSTAITSHDASLLYEADLQKLSPEEWLNLKFYLHPSCEVIGMHWNSLILAETAGQGRSIPKPKKLKNPQFVLIWRRQLEVCHNKLDHLELLLINAIRAGATFMEICEQISYKMTEENAAAYIVQKLHFWLHNQLLVKPE</sequence>
<dbReference type="Proteomes" id="UP000249458">
    <property type="component" value="Unassembled WGS sequence"/>
</dbReference>
<dbReference type="EMBL" id="MVJN01000004">
    <property type="protein sequence ID" value="RAP37123.1"/>
    <property type="molecule type" value="Genomic_DNA"/>
</dbReference>
<evidence type="ECO:0000313" key="2">
    <source>
        <dbReference type="EMBL" id="RAP37123.1"/>
    </source>
</evidence>
<gene>
    <name evidence="2" type="ORF">B1207_06795</name>
</gene>
<dbReference type="Pfam" id="PF09836">
    <property type="entry name" value="DUF2063"/>
    <property type="match status" value="1"/>
</dbReference>
<feature type="domain" description="Putative DNA-binding" evidence="1">
    <location>
        <begin position="24"/>
        <end position="97"/>
    </location>
</feature>
<dbReference type="InterPro" id="IPR044922">
    <property type="entry name" value="DUF2063_N_sf"/>
</dbReference>
<dbReference type="RefSeq" id="WP_112219240.1">
    <property type="nucleotide sequence ID" value="NZ_MVJN01000004.1"/>
</dbReference>